<proteinExistence type="predicted"/>
<dbReference type="Proteomes" id="UP000035740">
    <property type="component" value="Unassembled WGS sequence"/>
</dbReference>
<dbReference type="EMBL" id="KQ090200">
    <property type="protein sequence ID" value="KMS99804.1"/>
    <property type="molecule type" value="Genomic_DNA"/>
</dbReference>
<sequence length="414" mass="46703">MADKEIIEPDWSKIPDDILLKITQLITIYSDYIRLRTVCLKWRTTLPSTPPHTLPCQLPWLLLPPSHPSITPHCNTTITSTSSRRTVYNIINDKLYSLFIPESSYPRRILGSSHGYLIITSAGPEIFCLNPLTKLKVFLPPLSSLPGVVSFSFSNVGREYLIKDQITGHSYPLDLKHMRDDFIRKIILSSPPSNGSTSFAFAITTSFLSKTTELVFSTVTEDCWVWVPVLDFNAEDVIYCESKGFFYAVNNNGDVGGFCIGVGGVCEVTMWQSANIIPGDLRYLVLLDEQLLLLIRRMSSEVDLRTYCELYRTVGFEVYRFHEYEPGKVLWEPVKSLGDKAVFIGESASLALSASDFPGCKRNCIYFTDDHCKSNDVGMFDIGEECIDPLPCFPEDASLPLQWEPPIWITPNPH</sequence>
<feature type="domain" description="KIB1-4 beta-propeller" evidence="1">
    <location>
        <begin position="88"/>
        <end position="381"/>
    </location>
</feature>
<evidence type="ECO:0000313" key="2">
    <source>
        <dbReference type="EMBL" id="KMS99804.1"/>
    </source>
</evidence>
<accession>A0A0J8BEL9</accession>
<evidence type="ECO:0000313" key="3">
    <source>
        <dbReference type="Proteomes" id="UP000035740"/>
    </source>
</evidence>
<dbReference type="PANTHER" id="PTHR44259:SF114">
    <property type="entry name" value="OS06G0707300 PROTEIN"/>
    <property type="match status" value="1"/>
</dbReference>
<gene>
    <name evidence="2" type="ORF">BVRB_1g020570</name>
</gene>
<dbReference type="Gramene" id="KMS99804">
    <property type="protein sequence ID" value="KMS99804"/>
    <property type="gene ID" value="BVRB_1g020570"/>
</dbReference>
<dbReference type="InterPro" id="IPR050942">
    <property type="entry name" value="F-box_BR-signaling"/>
</dbReference>
<dbReference type="InterPro" id="IPR005174">
    <property type="entry name" value="KIB1-4_b-propeller"/>
</dbReference>
<dbReference type="Gene3D" id="1.20.1280.50">
    <property type="match status" value="1"/>
</dbReference>
<reference evidence="2 3" key="1">
    <citation type="journal article" date="2014" name="Nature">
        <title>The genome of the recently domesticated crop plant sugar beet (Beta vulgaris).</title>
        <authorList>
            <person name="Dohm J.C."/>
            <person name="Minoche A.E."/>
            <person name="Holtgrawe D."/>
            <person name="Capella-Gutierrez S."/>
            <person name="Zakrzewski F."/>
            <person name="Tafer H."/>
            <person name="Rupp O."/>
            <person name="Sorensen T.R."/>
            <person name="Stracke R."/>
            <person name="Reinhardt R."/>
            <person name="Goesmann A."/>
            <person name="Kraft T."/>
            <person name="Schulz B."/>
            <person name="Stadler P.F."/>
            <person name="Schmidt T."/>
            <person name="Gabaldon T."/>
            <person name="Lehrach H."/>
            <person name="Weisshaar B."/>
            <person name="Himmelbauer H."/>
        </authorList>
    </citation>
    <scope>NUCLEOTIDE SEQUENCE [LARGE SCALE GENOMIC DNA]</scope>
    <source>
        <tissue evidence="2">Taproot</tissue>
    </source>
</reference>
<keyword evidence="3" id="KW-1185">Reference proteome</keyword>
<dbReference type="KEGG" id="bvg:104905604"/>
<organism evidence="2 3">
    <name type="scientific">Beta vulgaris subsp. vulgaris</name>
    <name type="common">Beet</name>
    <dbReference type="NCBI Taxonomy" id="3555"/>
    <lineage>
        <taxon>Eukaryota</taxon>
        <taxon>Viridiplantae</taxon>
        <taxon>Streptophyta</taxon>
        <taxon>Embryophyta</taxon>
        <taxon>Tracheophyta</taxon>
        <taxon>Spermatophyta</taxon>
        <taxon>Magnoliopsida</taxon>
        <taxon>eudicotyledons</taxon>
        <taxon>Gunneridae</taxon>
        <taxon>Pentapetalae</taxon>
        <taxon>Caryophyllales</taxon>
        <taxon>Chenopodiaceae</taxon>
        <taxon>Betoideae</taxon>
        <taxon>Beta</taxon>
    </lineage>
</organism>
<dbReference type="OMA" id="IDYLRFR"/>
<dbReference type="eggNOG" id="ENOG502QS0H">
    <property type="taxonomic scope" value="Eukaryota"/>
</dbReference>
<evidence type="ECO:0000259" key="1">
    <source>
        <dbReference type="Pfam" id="PF03478"/>
    </source>
</evidence>
<dbReference type="Pfam" id="PF03478">
    <property type="entry name" value="Beta-prop_KIB1-4"/>
    <property type="match status" value="1"/>
</dbReference>
<dbReference type="AlphaFoldDB" id="A0A0J8BEL9"/>
<dbReference type="PANTHER" id="PTHR44259">
    <property type="entry name" value="OS07G0183000 PROTEIN-RELATED"/>
    <property type="match status" value="1"/>
</dbReference>
<name>A0A0J8BEL9_BETVV</name>
<protein>
    <recommendedName>
        <fullName evidence="1">KIB1-4 beta-propeller domain-containing protein</fullName>
    </recommendedName>
</protein>
<dbReference type="OrthoDB" id="600964at2759"/>